<dbReference type="Proteomes" id="UP000054538">
    <property type="component" value="Unassembled WGS sequence"/>
</dbReference>
<evidence type="ECO:0000313" key="3">
    <source>
        <dbReference type="Proteomes" id="UP000054538"/>
    </source>
</evidence>
<keyword evidence="3" id="KW-1185">Reference proteome</keyword>
<accession>A0A0D0DZS5</accession>
<gene>
    <name evidence="2" type="ORF">PAXRUDRAFT_826195</name>
</gene>
<evidence type="ECO:0000256" key="1">
    <source>
        <dbReference type="SAM" id="MobiDB-lite"/>
    </source>
</evidence>
<dbReference type="AlphaFoldDB" id="A0A0D0DZS5"/>
<reference evidence="2 3" key="1">
    <citation type="submission" date="2014-04" db="EMBL/GenBank/DDBJ databases">
        <authorList>
            <consortium name="DOE Joint Genome Institute"/>
            <person name="Kuo A."/>
            <person name="Kohler A."/>
            <person name="Jargeat P."/>
            <person name="Nagy L.G."/>
            <person name="Floudas D."/>
            <person name="Copeland A."/>
            <person name="Barry K.W."/>
            <person name="Cichocki N."/>
            <person name="Veneault-Fourrey C."/>
            <person name="LaButti K."/>
            <person name="Lindquist E.A."/>
            <person name="Lipzen A."/>
            <person name="Lundell T."/>
            <person name="Morin E."/>
            <person name="Murat C."/>
            <person name="Sun H."/>
            <person name="Tunlid A."/>
            <person name="Henrissat B."/>
            <person name="Grigoriev I.V."/>
            <person name="Hibbett D.S."/>
            <person name="Martin F."/>
            <person name="Nordberg H.P."/>
            <person name="Cantor M.N."/>
            <person name="Hua S.X."/>
        </authorList>
    </citation>
    <scope>NUCLEOTIDE SEQUENCE [LARGE SCALE GENOMIC DNA]</scope>
    <source>
        <strain evidence="2 3">Ve08.2h10</strain>
    </source>
</reference>
<proteinExistence type="predicted"/>
<protein>
    <submittedName>
        <fullName evidence="2">Uncharacterized protein</fullName>
    </submittedName>
</protein>
<dbReference type="HOGENOM" id="CLU_3087878_0_0_1"/>
<name>A0A0D0DZS5_9AGAM</name>
<sequence length="52" mass="5312">MSKSCSVVVTNCVSRWNHLPTSRDVEAGSSTSSNVPLEGGPSGSTPSNSEST</sequence>
<feature type="compositionally biased region" description="Polar residues" evidence="1">
    <location>
        <begin position="43"/>
        <end position="52"/>
    </location>
</feature>
<feature type="region of interest" description="Disordered" evidence="1">
    <location>
        <begin position="20"/>
        <end position="52"/>
    </location>
</feature>
<reference evidence="3" key="2">
    <citation type="submission" date="2015-01" db="EMBL/GenBank/DDBJ databases">
        <title>Evolutionary Origins and Diversification of the Mycorrhizal Mutualists.</title>
        <authorList>
            <consortium name="DOE Joint Genome Institute"/>
            <consortium name="Mycorrhizal Genomics Consortium"/>
            <person name="Kohler A."/>
            <person name="Kuo A."/>
            <person name="Nagy L.G."/>
            <person name="Floudas D."/>
            <person name="Copeland A."/>
            <person name="Barry K.W."/>
            <person name="Cichocki N."/>
            <person name="Veneault-Fourrey C."/>
            <person name="LaButti K."/>
            <person name="Lindquist E.A."/>
            <person name="Lipzen A."/>
            <person name="Lundell T."/>
            <person name="Morin E."/>
            <person name="Murat C."/>
            <person name="Riley R."/>
            <person name="Ohm R."/>
            <person name="Sun H."/>
            <person name="Tunlid A."/>
            <person name="Henrissat B."/>
            <person name="Grigoriev I.V."/>
            <person name="Hibbett D.S."/>
            <person name="Martin F."/>
        </authorList>
    </citation>
    <scope>NUCLEOTIDE SEQUENCE [LARGE SCALE GENOMIC DNA]</scope>
    <source>
        <strain evidence="3">Ve08.2h10</strain>
    </source>
</reference>
<dbReference type="EMBL" id="KN824998">
    <property type="protein sequence ID" value="KIK96196.1"/>
    <property type="molecule type" value="Genomic_DNA"/>
</dbReference>
<dbReference type="InParanoid" id="A0A0D0DZS5"/>
<evidence type="ECO:0000313" key="2">
    <source>
        <dbReference type="EMBL" id="KIK96196.1"/>
    </source>
</evidence>
<organism evidence="2 3">
    <name type="scientific">Paxillus rubicundulus Ve08.2h10</name>
    <dbReference type="NCBI Taxonomy" id="930991"/>
    <lineage>
        <taxon>Eukaryota</taxon>
        <taxon>Fungi</taxon>
        <taxon>Dikarya</taxon>
        <taxon>Basidiomycota</taxon>
        <taxon>Agaricomycotina</taxon>
        <taxon>Agaricomycetes</taxon>
        <taxon>Agaricomycetidae</taxon>
        <taxon>Boletales</taxon>
        <taxon>Paxilineae</taxon>
        <taxon>Paxillaceae</taxon>
        <taxon>Paxillus</taxon>
    </lineage>
</organism>